<sequence>MSALHLTVDVVDNAAAYSARSEETDKKEKADRRASWKRLPWTKGNQLDKPLPRNLPKGGTGYTDAKVAAILRDFLQPDTKLSEKVVAESILALIPTNAVENREVSRFSSICVELAEQIPYDHPSQFKLAQLLRRLAPPDEENPNISVNLKAFAANLYASGLWGASPGFAFMDMRLVFGDPAFKDNEAWWRNAEVMEAAQWILWHGQTVFKFILYDHDNDDADNDDGHGGNPNSAYRKVGAKLQNVVPVVQPRSIERWRYWKDGFAAVTTQPYATEECKQVAGRAARLMEAIEASMRF</sequence>
<organism evidence="1 2">
    <name type="scientific">Niveomyces insectorum RCEF 264</name>
    <dbReference type="NCBI Taxonomy" id="1081102"/>
    <lineage>
        <taxon>Eukaryota</taxon>
        <taxon>Fungi</taxon>
        <taxon>Dikarya</taxon>
        <taxon>Ascomycota</taxon>
        <taxon>Pezizomycotina</taxon>
        <taxon>Sordariomycetes</taxon>
        <taxon>Hypocreomycetidae</taxon>
        <taxon>Hypocreales</taxon>
        <taxon>Cordycipitaceae</taxon>
        <taxon>Niveomyces</taxon>
    </lineage>
</organism>
<reference evidence="1 2" key="1">
    <citation type="journal article" date="2016" name="Genome Biol. Evol.">
        <title>Divergent and convergent evolution of fungal pathogenicity.</title>
        <authorList>
            <person name="Shang Y."/>
            <person name="Xiao G."/>
            <person name="Zheng P."/>
            <person name="Cen K."/>
            <person name="Zhan S."/>
            <person name="Wang C."/>
        </authorList>
    </citation>
    <scope>NUCLEOTIDE SEQUENCE [LARGE SCALE GENOMIC DNA]</scope>
    <source>
        <strain evidence="1 2">RCEF 264</strain>
    </source>
</reference>
<evidence type="ECO:0000313" key="2">
    <source>
        <dbReference type="Proteomes" id="UP000076874"/>
    </source>
</evidence>
<dbReference type="STRING" id="1081102.A0A167P727"/>
<dbReference type="Pfam" id="PF12311">
    <property type="entry name" value="DUF3632"/>
    <property type="match status" value="1"/>
</dbReference>
<gene>
    <name evidence="1" type="ORF">SPI_07972</name>
</gene>
<protein>
    <submittedName>
        <fullName evidence="1">Uncharacterized protein</fullName>
    </submittedName>
</protein>
<dbReference type="InterPro" id="IPR053204">
    <property type="entry name" value="Oxopyrrolidines_Biosynth-assoc"/>
</dbReference>
<dbReference type="PANTHER" id="PTHR38797:SF4">
    <property type="entry name" value="NUCLEAR PORE COMPLEX PROTEIN NUP85"/>
    <property type="match status" value="1"/>
</dbReference>
<dbReference type="InterPro" id="IPR022085">
    <property type="entry name" value="OpdG"/>
</dbReference>
<dbReference type="Proteomes" id="UP000076874">
    <property type="component" value="Unassembled WGS sequence"/>
</dbReference>
<accession>A0A167P727</accession>
<comment type="caution">
    <text evidence="1">The sequence shown here is derived from an EMBL/GenBank/DDBJ whole genome shotgun (WGS) entry which is preliminary data.</text>
</comment>
<dbReference type="PANTHER" id="PTHR38797">
    <property type="entry name" value="NUCLEAR PORE COMPLEX PROTEIN NUP85-RELATED"/>
    <property type="match status" value="1"/>
</dbReference>
<dbReference type="AlphaFoldDB" id="A0A167P727"/>
<dbReference type="OrthoDB" id="3350591at2759"/>
<keyword evidence="2" id="KW-1185">Reference proteome</keyword>
<name>A0A167P727_9HYPO</name>
<proteinExistence type="predicted"/>
<evidence type="ECO:0000313" key="1">
    <source>
        <dbReference type="EMBL" id="OAA56361.1"/>
    </source>
</evidence>
<dbReference type="EMBL" id="AZHD01000017">
    <property type="protein sequence ID" value="OAA56361.1"/>
    <property type="molecule type" value="Genomic_DNA"/>
</dbReference>